<dbReference type="SUPFAM" id="SSF142984">
    <property type="entry name" value="Nqo1 middle domain-like"/>
    <property type="match status" value="1"/>
</dbReference>
<protein>
    <submittedName>
        <fullName evidence="7">Formate dehydrogenase</fullName>
    </submittedName>
</protein>
<dbReference type="GO" id="GO:0051539">
    <property type="term" value="F:4 iron, 4 sulfur cluster binding"/>
    <property type="evidence" value="ECO:0007669"/>
    <property type="project" value="UniProtKB-KW"/>
</dbReference>
<dbReference type="Pfam" id="PF10589">
    <property type="entry name" value="NADH_4Fe-4S"/>
    <property type="match status" value="1"/>
</dbReference>
<dbReference type="InterPro" id="IPR037207">
    <property type="entry name" value="Nuop51_4Fe4S-bd_sf"/>
</dbReference>
<dbReference type="STRING" id="296218.AWN68_09430"/>
<dbReference type="AlphaFoldDB" id="A0A150X2F5"/>
<dbReference type="EMBL" id="LRDB01000050">
    <property type="protein sequence ID" value="KYG72910.1"/>
    <property type="molecule type" value="Genomic_DNA"/>
</dbReference>
<dbReference type="SUPFAM" id="SSF142019">
    <property type="entry name" value="Nqo1 FMN-binding domain-like"/>
    <property type="match status" value="1"/>
</dbReference>
<evidence type="ECO:0000256" key="5">
    <source>
        <dbReference type="ARBA" id="ARBA00023014"/>
    </source>
</evidence>
<reference evidence="7 8" key="1">
    <citation type="submission" date="2016-01" db="EMBL/GenBank/DDBJ databases">
        <title>Genome sequencing of Roseivirga echinicomitans KMM 6058.</title>
        <authorList>
            <person name="Selvaratnam C."/>
            <person name="Thevarajoo S."/>
            <person name="Goh K.M."/>
            <person name="Ee R."/>
            <person name="Chan K.-G."/>
            <person name="Chong C.S."/>
        </authorList>
    </citation>
    <scope>NUCLEOTIDE SEQUENCE [LARGE SCALE GENOMIC DNA]</scope>
    <source>
        <strain evidence="7 8">KMM 6058</strain>
    </source>
</reference>
<dbReference type="SMART" id="SM00928">
    <property type="entry name" value="NADH_4Fe-4S"/>
    <property type="match status" value="1"/>
</dbReference>
<dbReference type="GO" id="GO:0046872">
    <property type="term" value="F:metal ion binding"/>
    <property type="evidence" value="ECO:0007669"/>
    <property type="project" value="UniProtKB-KW"/>
</dbReference>
<proteinExistence type="inferred from homology"/>
<evidence type="ECO:0000256" key="4">
    <source>
        <dbReference type="ARBA" id="ARBA00023004"/>
    </source>
</evidence>
<comment type="caution">
    <text evidence="7">The sequence shown here is derived from an EMBL/GenBank/DDBJ whole genome shotgun (WGS) entry which is preliminary data.</text>
</comment>
<dbReference type="Gene3D" id="3.40.50.11540">
    <property type="entry name" value="NADH-ubiquinone oxidoreductase 51kDa subunit"/>
    <property type="match status" value="1"/>
</dbReference>
<organism evidence="7 8">
    <name type="scientific">Roseivirga echinicomitans</name>
    <dbReference type="NCBI Taxonomy" id="296218"/>
    <lineage>
        <taxon>Bacteria</taxon>
        <taxon>Pseudomonadati</taxon>
        <taxon>Bacteroidota</taxon>
        <taxon>Cytophagia</taxon>
        <taxon>Cytophagales</taxon>
        <taxon>Roseivirgaceae</taxon>
        <taxon>Roseivirga</taxon>
    </lineage>
</organism>
<keyword evidence="3" id="KW-0479">Metal-binding</keyword>
<dbReference type="RefSeq" id="WP_068417648.1">
    <property type="nucleotide sequence ID" value="NZ_LRDB01000050.1"/>
</dbReference>
<evidence type="ECO:0000259" key="6">
    <source>
        <dbReference type="SMART" id="SM00928"/>
    </source>
</evidence>
<keyword evidence="5" id="KW-0411">Iron-sulfur</keyword>
<keyword evidence="4" id="KW-0408">Iron</keyword>
<dbReference type="SUPFAM" id="SSF140490">
    <property type="entry name" value="Nqo1C-terminal domain-like"/>
    <property type="match status" value="1"/>
</dbReference>
<name>A0A150X2F5_9BACT</name>
<dbReference type="OrthoDB" id="9761899at2"/>
<keyword evidence="2" id="KW-0004">4Fe-4S</keyword>
<evidence type="ECO:0000313" key="7">
    <source>
        <dbReference type="EMBL" id="KYG72910.1"/>
    </source>
</evidence>
<dbReference type="Gene3D" id="3.10.20.600">
    <property type="match status" value="1"/>
</dbReference>
<dbReference type="Pfam" id="PF01512">
    <property type="entry name" value="Complex1_51K"/>
    <property type="match status" value="1"/>
</dbReference>
<dbReference type="Gene3D" id="1.20.1440.230">
    <property type="entry name" value="NADH-ubiquinone oxidoreductase 51kDa subunit, iron-sulphur binding domain"/>
    <property type="match status" value="1"/>
</dbReference>
<feature type="domain" description="NADH-ubiquinone oxidoreductase 51kDa subunit iron-sulphur binding" evidence="6">
    <location>
        <begin position="464"/>
        <end position="509"/>
    </location>
</feature>
<dbReference type="Proteomes" id="UP000075615">
    <property type="component" value="Unassembled WGS sequence"/>
</dbReference>
<dbReference type="Pfam" id="PF01257">
    <property type="entry name" value="2Fe-2S_thioredx"/>
    <property type="match status" value="1"/>
</dbReference>
<comment type="similarity">
    <text evidence="1">Belongs to the complex I 51 kDa subunit family.</text>
</comment>
<evidence type="ECO:0000256" key="3">
    <source>
        <dbReference type="ARBA" id="ARBA00022723"/>
    </source>
</evidence>
<dbReference type="SUPFAM" id="SSF52833">
    <property type="entry name" value="Thioredoxin-like"/>
    <property type="match status" value="1"/>
</dbReference>
<accession>A0A150X2F5</accession>
<dbReference type="PANTHER" id="PTHR43578">
    <property type="entry name" value="NADH-QUINONE OXIDOREDUCTASE SUBUNIT F"/>
    <property type="match status" value="1"/>
</dbReference>
<dbReference type="InterPro" id="IPR011538">
    <property type="entry name" value="Nuo51_FMN-bd"/>
</dbReference>
<evidence type="ECO:0000313" key="8">
    <source>
        <dbReference type="Proteomes" id="UP000075615"/>
    </source>
</evidence>
<dbReference type="InterPro" id="IPR019575">
    <property type="entry name" value="Nuop51_4Fe4S-bd"/>
</dbReference>
<evidence type="ECO:0000256" key="2">
    <source>
        <dbReference type="ARBA" id="ARBA00022485"/>
    </source>
</evidence>
<dbReference type="InterPro" id="IPR036249">
    <property type="entry name" value="Thioredoxin-like_sf"/>
</dbReference>
<sequence>MSENLSALSGRKGLEENLFEQLVEKSKVTGAPDNEELKALAKKYLMGEAITYGTASFYDFLKKEHEGVKVHVCNGSACLVAGTQDRVKVKLSRHFKDAEVGHMCCLGRCHENSAFNYNGTNYSGNAIDQLEDIVQKTDKDLSDNYNVGATSERVLTGEAMTAQQFKEEFSKILANGPEWALEQIKTSNIRGRGGAGFPMSFKLNACRNEPDPQKFIVCNADEGDPGAYSDRYLLEQQPMLVLFGMMTAGYIVGADHGAVYIRGEYPESVRACAEAVKELEAIGMHGANIGGSDFSYHFKVIEGAGAYICGEETALLSSLEGQRPEVRVRPPFPAQKGLFNKPTIVNNVETLAAVPWIIRNGGDQYAKLGTEKSTGTKLVCLDSFFNKPGMYEVEMGHSFKDLAYNIGGGFKAPVKAVHIGGPLGGIVPTHKIDDLNIDFESFANGGFLLGHAGMVSIPEKFPMIEYLEHLFEFTADESCGKCFPCSIGSVRGREMIANARNGQKMDRQLLDDLLETLEIGSLCALGGGLPLGIKNALQYFKEELKNYFL</sequence>
<evidence type="ECO:0000256" key="1">
    <source>
        <dbReference type="ARBA" id="ARBA00007523"/>
    </source>
</evidence>
<keyword evidence="8" id="KW-1185">Reference proteome</keyword>
<dbReference type="CDD" id="cd02980">
    <property type="entry name" value="TRX_Fd_family"/>
    <property type="match status" value="1"/>
</dbReference>
<dbReference type="PANTHER" id="PTHR43578:SF3">
    <property type="entry name" value="NADH-QUINONE OXIDOREDUCTASE SUBUNIT F"/>
    <property type="match status" value="1"/>
</dbReference>
<gene>
    <name evidence="7" type="ORF">AWN68_09430</name>
</gene>
<dbReference type="InterPro" id="IPR037225">
    <property type="entry name" value="Nuo51_FMN-bd_sf"/>
</dbReference>